<reference evidence="15 16" key="1">
    <citation type="submission" date="2016-03" db="EMBL/GenBank/DDBJ databases">
        <title>Chemosynthetic sulphur-oxidizing symbionts of marine invertebrate animals are capable of nitrogen fixation.</title>
        <authorList>
            <person name="Petersen J.M."/>
            <person name="Kemper A."/>
            <person name="Gruber-Vodicka H."/>
            <person name="Cardini U."/>
            <person name="Geest Mvander."/>
            <person name="Kleiner M."/>
            <person name="Bulgheresi S."/>
            <person name="Fussmann M."/>
            <person name="Herbold C."/>
            <person name="Seah B.K.B."/>
            <person name="Antony C.Paul."/>
            <person name="Liu D."/>
            <person name="Belitz A."/>
            <person name="Weber M."/>
        </authorList>
    </citation>
    <scope>NUCLEOTIDE SEQUENCE [LARGE SCALE GENOMIC DNA]</scope>
    <source>
        <strain evidence="15">G_D</strain>
    </source>
</reference>
<keyword evidence="15" id="KW-0808">Transferase</keyword>
<dbReference type="EC" id="2.7.8.5" evidence="4"/>
<proteinExistence type="inferred from homology"/>
<evidence type="ECO:0000256" key="11">
    <source>
        <dbReference type="ARBA" id="ARBA00023209"/>
    </source>
</evidence>
<dbReference type="PIRSF" id="PIRSF000847">
    <property type="entry name" value="Phos_ph_gly_syn"/>
    <property type="match status" value="1"/>
</dbReference>
<feature type="transmembrane region" description="Helical" evidence="14">
    <location>
        <begin position="33"/>
        <end position="51"/>
    </location>
</feature>
<evidence type="ECO:0000256" key="8">
    <source>
        <dbReference type="ARBA" id="ARBA00022989"/>
    </source>
</evidence>
<feature type="transmembrane region" description="Helical" evidence="14">
    <location>
        <begin position="6"/>
        <end position="26"/>
    </location>
</feature>
<dbReference type="AlphaFoldDB" id="A0A1E2UKT8"/>
<dbReference type="InterPro" id="IPR004570">
    <property type="entry name" value="Phosphatidylglycerol_P_synth"/>
</dbReference>
<comment type="similarity">
    <text evidence="3">Belongs to the CDP-alcohol phosphatidyltransferase class-I family.</text>
</comment>
<evidence type="ECO:0000256" key="1">
    <source>
        <dbReference type="ARBA" id="ARBA00004141"/>
    </source>
</evidence>
<keyword evidence="8 14" id="KW-1133">Transmembrane helix</keyword>
<evidence type="ECO:0000256" key="5">
    <source>
        <dbReference type="ARBA" id="ARBA00014944"/>
    </source>
</evidence>
<keyword evidence="11" id="KW-0594">Phospholipid biosynthesis</keyword>
<evidence type="ECO:0000313" key="16">
    <source>
        <dbReference type="Proteomes" id="UP000094849"/>
    </source>
</evidence>
<comment type="subcellular location">
    <subcellularLocation>
        <location evidence="1">Membrane</location>
        <topology evidence="1">Multi-pass membrane protein</topology>
    </subcellularLocation>
</comment>
<evidence type="ECO:0000256" key="10">
    <source>
        <dbReference type="ARBA" id="ARBA00023136"/>
    </source>
</evidence>
<dbReference type="InterPro" id="IPR043130">
    <property type="entry name" value="CDP-OH_PTrfase_TM_dom"/>
</dbReference>
<dbReference type="PANTHER" id="PTHR14269:SF11">
    <property type="entry name" value="CDP-DIACYLGLYCEROL--GLYCEROL-3-PHOSPHATE 3-PHOSPHATIDYLTRANSFERASE"/>
    <property type="match status" value="1"/>
</dbReference>
<dbReference type="Gene3D" id="1.20.120.1760">
    <property type="match status" value="1"/>
</dbReference>
<dbReference type="GO" id="GO:0046474">
    <property type="term" value="P:glycerophospholipid biosynthetic process"/>
    <property type="evidence" value="ECO:0007669"/>
    <property type="project" value="TreeGrafter"/>
</dbReference>
<evidence type="ECO:0000313" key="15">
    <source>
        <dbReference type="EMBL" id="ODB95323.1"/>
    </source>
</evidence>
<organism evidence="15 16">
    <name type="scientific">Candidatus Thiodiazotropha endoloripes</name>
    <dbReference type="NCBI Taxonomy" id="1818881"/>
    <lineage>
        <taxon>Bacteria</taxon>
        <taxon>Pseudomonadati</taxon>
        <taxon>Pseudomonadota</taxon>
        <taxon>Gammaproteobacteria</taxon>
        <taxon>Chromatiales</taxon>
        <taxon>Sedimenticolaceae</taxon>
        <taxon>Candidatus Thiodiazotropha</taxon>
    </lineage>
</organism>
<gene>
    <name evidence="15" type="ORF">A3196_00225</name>
</gene>
<evidence type="ECO:0000256" key="7">
    <source>
        <dbReference type="ARBA" id="ARBA00022692"/>
    </source>
</evidence>
<dbReference type="InterPro" id="IPR050324">
    <property type="entry name" value="CDP-alcohol_PTase-I"/>
</dbReference>
<evidence type="ECO:0000256" key="3">
    <source>
        <dbReference type="ARBA" id="ARBA00010441"/>
    </source>
</evidence>
<evidence type="ECO:0000256" key="12">
    <source>
        <dbReference type="ARBA" id="ARBA00023264"/>
    </source>
</evidence>
<dbReference type="OrthoDB" id="9796672at2"/>
<keyword evidence="9" id="KW-0443">Lipid metabolism</keyword>
<feature type="transmembrane region" description="Helical" evidence="14">
    <location>
        <begin position="128"/>
        <end position="147"/>
    </location>
</feature>
<dbReference type="GO" id="GO:0008444">
    <property type="term" value="F:CDP-diacylglycerol-glycerol-3-phosphate 3-phosphatidyltransferase activity"/>
    <property type="evidence" value="ECO:0007669"/>
    <property type="project" value="UniProtKB-EC"/>
</dbReference>
<accession>A0A1E2UKT8</accession>
<comment type="pathway">
    <text evidence="2">Phospholipid metabolism; phosphatidylglycerol biosynthesis; phosphatidylglycerol from CDP-diacylglycerol: step 1/2.</text>
</comment>
<dbReference type="InterPro" id="IPR000462">
    <property type="entry name" value="CDP-OH_P_trans"/>
</dbReference>
<protein>
    <recommendedName>
        <fullName evidence="5">CDP-diacylglycerol--glycerol-3-phosphate 3-phosphatidyltransferase</fullName>
        <ecNumber evidence="4">2.7.8.5</ecNumber>
    </recommendedName>
</protein>
<dbReference type="Proteomes" id="UP000094849">
    <property type="component" value="Unassembled WGS sequence"/>
</dbReference>
<evidence type="ECO:0000256" key="13">
    <source>
        <dbReference type="ARBA" id="ARBA00048586"/>
    </source>
</evidence>
<dbReference type="RefSeq" id="WP_069003952.1">
    <property type="nucleotide sequence ID" value="NZ_LVJW01000006.1"/>
</dbReference>
<keyword evidence="12" id="KW-1208">Phospholipid metabolism</keyword>
<dbReference type="EMBL" id="LVJZ01000003">
    <property type="protein sequence ID" value="ODB95323.1"/>
    <property type="molecule type" value="Genomic_DNA"/>
</dbReference>
<dbReference type="Pfam" id="PF01066">
    <property type="entry name" value="CDP-OH_P_transf"/>
    <property type="match status" value="1"/>
</dbReference>
<keyword evidence="16" id="KW-1185">Reference proteome</keyword>
<keyword evidence="6" id="KW-0444">Lipid biosynthesis</keyword>
<dbReference type="GO" id="GO:0016020">
    <property type="term" value="C:membrane"/>
    <property type="evidence" value="ECO:0007669"/>
    <property type="project" value="UniProtKB-SubCell"/>
</dbReference>
<dbReference type="PANTHER" id="PTHR14269">
    <property type="entry name" value="CDP-DIACYLGLYCEROL--GLYCEROL-3-PHOSPHATE 3-PHOSPHATIDYLTRANSFERASE-RELATED"/>
    <property type="match status" value="1"/>
</dbReference>
<evidence type="ECO:0000256" key="6">
    <source>
        <dbReference type="ARBA" id="ARBA00022516"/>
    </source>
</evidence>
<keyword evidence="10 14" id="KW-0472">Membrane</keyword>
<sequence>MQLRDIPNLISILRILLTLPIVWLLLEQQFSHALILFAVAGFSDGLDGYLAKRFGWQSYLGGLLDPLADKALLMSSFLVLGGQGLIPIWLVLLVIFRDLTIVGGALYYNFSVEEVDADPSLISKLNTLLQIMLVLLVVTDAGPFPLPDLLIEWLIWGTGLTTLISGAAYVWIWSNKARKKGWRI</sequence>
<evidence type="ECO:0000256" key="4">
    <source>
        <dbReference type="ARBA" id="ARBA00013170"/>
    </source>
</evidence>
<evidence type="ECO:0000256" key="2">
    <source>
        <dbReference type="ARBA" id="ARBA00005042"/>
    </source>
</evidence>
<comment type="catalytic activity">
    <reaction evidence="13">
        <text>a CDP-1,2-diacyl-sn-glycerol + sn-glycerol 3-phosphate = a 1,2-diacyl-sn-glycero-3-phospho-(1'-sn-glycero-3'-phosphate) + CMP + H(+)</text>
        <dbReference type="Rhea" id="RHEA:12593"/>
        <dbReference type="ChEBI" id="CHEBI:15378"/>
        <dbReference type="ChEBI" id="CHEBI:57597"/>
        <dbReference type="ChEBI" id="CHEBI:58332"/>
        <dbReference type="ChEBI" id="CHEBI:60110"/>
        <dbReference type="ChEBI" id="CHEBI:60377"/>
        <dbReference type="EC" id="2.7.8.5"/>
    </reaction>
</comment>
<keyword evidence="7 14" id="KW-0812">Transmembrane</keyword>
<evidence type="ECO:0000256" key="9">
    <source>
        <dbReference type="ARBA" id="ARBA00023098"/>
    </source>
</evidence>
<comment type="caution">
    <text evidence="15">The sequence shown here is derived from an EMBL/GenBank/DDBJ whole genome shotgun (WGS) entry which is preliminary data.</text>
</comment>
<feature type="transmembrane region" description="Helical" evidence="14">
    <location>
        <begin position="71"/>
        <end position="96"/>
    </location>
</feature>
<evidence type="ECO:0000256" key="14">
    <source>
        <dbReference type="SAM" id="Phobius"/>
    </source>
</evidence>
<name>A0A1E2UKT8_9GAMM</name>
<feature type="transmembrane region" description="Helical" evidence="14">
    <location>
        <begin position="153"/>
        <end position="173"/>
    </location>
</feature>
<dbReference type="STRING" id="1818881.A3196_00225"/>